<keyword evidence="3" id="KW-0804">Transcription</keyword>
<protein>
    <submittedName>
        <fullName evidence="6">SIS domain protein</fullName>
    </submittedName>
</protein>
<dbReference type="Pfam" id="PF01380">
    <property type="entry name" value="SIS"/>
    <property type="match status" value="1"/>
</dbReference>
<dbReference type="OrthoDB" id="3684496at2"/>
<accession>A0A136Q3T9</accession>
<dbReference type="PROSITE" id="PS51071">
    <property type="entry name" value="HTH_RPIR"/>
    <property type="match status" value="1"/>
</dbReference>
<evidence type="ECO:0000256" key="2">
    <source>
        <dbReference type="ARBA" id="ARBA00023125"/>
    </source>
</evidence>
<dbReference type="Proteomes" id="UP000070366">
    <property type="component" value="Unassembled WGS sequence"/>
</dbReference>
<dbReference type="InterPro" id="IPR047640">
    <property type="entry name" value="RpiR-like"/>
</dbReference>
<dbReference type="SUPFAM" id="SSF53697">
    <property type="entry name" value="SIS domain"/>
    <property type="match status" value="1"/>
</dbReference>
<keyword evidence="1" id="KW-0805">Transcription regulation</keyword>
<dbReference type="GO" id="GO:0097367">
    <property type="term" value="F:carbohydrate derivative binding"/>
    <property type="evidence" value="ECO:0007669"/>
    <property type="project" value="InterPro"/>
</dbReference>
<dbReference type="Gene3D" id="1.10.10.10">
    <property type="entry name" value="Winged helix-like DNA-binding domain superfamily/Winged helix DNA-binding domain"/>
    <property type="match status" value="1"/>
</dbReference>
<dbReference type="InterPro" id="IPR000281">
    <property type="entry name" value="HTH_RpiR"/>
</dbReference>
<feature type="domain" description="HTH rpiR-type" evidence="4">
    <location>
        <begin position="13"/>
        <end position="89"/>
    </location>
</feature>
<comment type="caution">
    <text evidence="6">The sequence shown here is derived from an EMBL/GenBank/DDBJ whole genome shotgun (WGS) entry which is preliminary data.</text>
</comment>
<proteinExistence type="predicted"/>
<evidence type="ECO:0000313" key="7">
    <source>
        <dbReference type="Proteomes" id="UP000070366"/>
    </source>
</evidence>
<keyword evidence="2" id="KW-0238">DNA-binding</keyword>
<sequence length="289" mass="31810">MQISKKSLEIIPHDCVVRLFSVYDTLKSAEKKAADLLIEDPEFVRTSSIAKVAQRAQCSEPTFSRLAKKLDYTGFPELKHVLGKADGERDFTFYDGIQKGDTTDKIIEKVFHSAAQGLEDTAKTLSGKRIESAADTLIHAQTCLVYGAGDSSIVARAIQYRLAKLGIPIQFSEDVAFTAAMAFRLEENDVFFAVSHSGKSDPTLRMARYAKSNGAQVISITNFPASPLARISDVVLLTAVFSELIYGENTSKRTAEMCILEILAECMELRGKNRIHMNSAQKTDEDGKA</sequence>
<dbReference type="PANTHER" id="PTHR30514:SF1">
    <property type="entry name" value="HTH-TYPE TRANSCRIPTIONAL REGULATOR HEXR-RELATED"/>
    <property type="match status" value="1"/>
</dbReference>
<dbReference type="Pfam" id="PF01418">
    <property type="entry name" value="HTH_6"/>
    <property type="match status" value="1"/>
</dbReference>
<dbReference type="InterPro" id="IPR046348">
    <property type="entry name" value="SIS_dom_sf"/>
</dbReference>
<dbReference type="GO" id="GO:0003677">
    <property type="term" value="F:DNA binding"/>
    <property type="evidence" value="ECO:0007669"/>
    <property type="project" value="UniProtKB-KW"/>
</dbReference>
<organism evidence="6 7">
    <name type="scientific">Christensenella minuta</name>
    <dbReference type="NCBI Taxonomy" id="626937"/>
    <lineage>
        <taxon>Bacteria</taxon>
        <taxon>Bacillati</taxon>
        <taxon>Bacillota</taxon>
        <taxon>Clostridia</taxon>
        <taxon>Christensenellales</taxon>
        <taxon>Christensenellaceae</taxon>
        <taxon>Christensenella</taxon>
    </lineage>
</organism>
<gene>
    <name evidence="6" type="ORF">HMPREF3293_01902</name>
</gene>
<dbReference type="InterPro" id="IPR009057">
    <property type="entry name" value="Homeodomain-like_sf"/>
</dbReference>
<dbReference type="GO" id="GO:0003700">
    <property type="term" value="F:DNA-binding transcription factor activity"/>
    <property type="evidence" value="ECO:0007669"/>
    <property type="project" value="InterPro"/>
</dbReference>
<dbReference type="Gene3D" id="3.40.50.10490">
    <property type="entry name" value="Glucose-6-phosphate isomerase like protein, domain 1"/>
    <property type="match status" value="1"/>
</dbReference>
<dbReference type="GO" id="GO:1901135">
    <property type="term" value="P:carbohydrate derivative metabolic process"/>
    <property type="evidence" value="ECO:0007669"/>
    <property type="project" value="InterPro"/>
</dbReference>
<keyword evidence="7" id="KW-1185">Reference proteome</keyword>
<dbReference type="AlphaFoldDB" id="A0A136Q3T9"/>
<evidence type="ECO:0000256" key="1">
    <source>
        <dbReference type="ARBA" id="ARBA00023015"/>
    </source>
</evidence>
<dbReference type="PANTHER" id="PTHR30514">
    <property type="entry name" value="GLUCOKINASE"/>
    <property type="match status" value="1"/>
</dbReference>
<evidence type="ECO:0000313" key="6">
    <source>
        <dbReference type="EMBL" id="KXK65312.1"/>
    </source>
</evidence>
<evidence type="ECO:0000259" key="5">
    <source>
        <dbReference type="PROSITE" id="PS51464"/>
    </source>
</evidence>
<dbReference type="InterPro" id="IPR036388">
    <property type="entry name" value="WH-like_DNA-bd_sf"/>
</dbReference>
<dbReference type="InterPro" id="IPR001347">
    <property type="entry name" value="SIS_dom"/>
</dbReference>
<dbReference type="KEGG" id="cmiu:B1H56_05700"/>
<evidence type="ECO:0000259" key="4">
    <source>
        <dbReference type="PROSITE" id="PS51071"/>
    </source>
</evidence>
<reference evidence="6 7" key="1">
    <citation type="submission" date="2016-02" db="EMBL/GenBank/DDBJ databases">
        <authorList>
            <person name="Wen L."/>
            <person name="He K."/>
            <person name="Yang H."/>
        </authorList>
    </citation>
    <scope>NUCLEOTIDE SEQUENCE [LARGE SCALE GENOMIC DNA]</scope>
    <source>
        <strain evidence="6 7">DSM 22607</strain>
    </source>
</reference>
<dbReference type="SUPFAM" id="SSF46689">
    <property type="entry name" value="Homeodomain-like"/>
    <property type="match status" value="1"/>
</dbReference>
<dbReference type="CDD" id="cd05013">
    <property type="entry name" value="SIS_RpiR"/>
    <property type="match status" value="1"/>
</dbReference>
<dbReference type="RefSeq" id="WP_066517944.1">
    <property type="nucleotide sequence ID" value="NZ_CABMOF010000001.1"/>
</dbReference>
<name>A0A136Q3T9_9FIRM</name>
<evidence type="ECO:0000256" key="3">
    <source>
        <dbReference type="ARBA" id="ARBA00023163"/>
    </source>
</evidence>
<dbReference type="EMBL" id="LSZW01000062">
    <property type="protein sequence ID" value="KXK65312.1"/>
    <property type="molecule type" value="Genomic_DNA"/>
</dbReference>
<dbReference type="STRING" id="626937.HMPREF3293_01902"/>
<feature type="domain" description="SIS" evidence="5">
    <location>
        <begin position="133"/>
        <end position="273"/>
    </location>
</feature>
<dbReference type="InterPro" id="IPR035472">
    <property type="entry name" value="RpiR-like_SIS"/>
</dbReference>
<dbReference type="PROSITE" id="PS51464">
    <property type="entry name" value="SIS"/>
    <property type="match status" value="1"/>
</dbReference>